<dbReference type="InterPro" id="IPR005135">
    <property type="entry name" value="Endo/exonuclease/phosphatase"/>
</dbReference>
<dbReference type="PANTHER" id="PTHR33776">
    <property type="entry name" value="ENDO/EXONUCLEASE/PHOSPHATASE DOMAIN-CONTAINING PROTEIN"/>
    <property type="match status" value="1"/>
</dbReference>
<dbReference type="STRING" id="6412.T1F5C4"/>
<dbReference type="EnsemblMetazoa" id="HelroT172447">
    <property type="protein sequence ID" value="HelroP172447"/>
    <property type="gene ID" value="HelroG172447"/>
</dbReference>
<dbReference type="Proteomes" id="UP000015101">
    <property type="component" value="Unassembled WGS sequence"/>
</dbReference>
<dbReference type="OMA" id="VAIMEMW"/>
<proteinExistence type="predicted"/>
<dbReference type="InParanoid" id="T1F5C4"/>
<evidence type="ECO:0000313" key="2">
    <source>
        <dbReference type="EMBL" id="ESO04775.1"/>
    </source>
</evidence>
<organism evidence="3 4">
    <name type="scientific">Helobdella robusta</name>
    <name type="common">Californian leech</name>
    <dbReference type="NCBI Taxonomy" id="6412"/>
    <lineage>
        <taxon>Eukaryota</taxon>
        <taxon>Metazoa</taxon>
        <taxon>Spiralia</taxon>
        <taxon>Lophotrochozoa</taxon>
        <taxon>Annelida</taxon>
        <taxon>Clitellata</taxon>
        <taxon>Hirudinea</taxon>
        <taxon>Rhynchobdellida</taxon>
        <taxon>Glossiphoniidae</taxon>
        <taxon>Helobdella</taxon>
    </lineage>
</organism>
<dbReference type="RefSeq" id="XP_009017354.1">
    <property type="nucleotide sequence ID" value="XM_009019106.1"/>
</dbReference>
<dbReference type="SUPFAM" id="SSF56219">
    <property type="entry name" value="DNase I-like"/>
    <property type="match status" value="1"/>
</dbReference>
<reference evidence="3" key="3">
    <citation type="submission" date="2015-06" db="UniProtKB">
        <authorList>
            <consortium name="EnsemblMetazoa"/>
        </authorList>
    </citation>
    <scope>IDENTIFICATION</scope>
</reference>
<dbReference type="PANTHER" id="PTHR33776:SF4">
    <property type="entry name" value="ENDONUCLEASE_EXONUCLEASE_PHOSPHATASE DOMAIN-CONTAINING PROTEIN"/>
    <property type="match status" value="1"/>
</dbReference>
<dbReference type="HOGENOM" id="CLU_034784_0_0_1"/>
<dbReference type="Pfam" id="PF14529">
    <property type="entry name" value="Exo_endo_phos_2"/>
    <property type="match status" value="1"/>
</dbReference>
<reference evidence="2 4" key="2">
    <citation type="journal article" date="2013" name="Nature">
        <title>Insights into bilaterian evolution from three spiralian genomes.</title>
        <authorList>
            <person name="Simakov O."/>
            <person name="Marletaz F."/>
            <person name="Cho S.J."/>
            <person name="Edsinger-Gonzales E."/>
            <person name="Havlak P."/>
            <person name="Hellsten U."/>
            <person name="Kuo D.H."/>
            <person name="Larsson T."/>
            <person name="Lv J."/>
            <person name="Arendt D."/>
            <person name="Savage R."/>
            <person name="Osoegawa K."/>
            <person name="de Jong P."/>
            <person name="Grimwood J."/>
            <person name="Chapman J.A."/>
            <person name="Shapiro H."/>
            <person name="Aerts A."/>
            <person name="Otillar R.P."/>
            <person name="Terry A.Y."/>
            <person name="Boore J.L."/>
            <person name="Grigoriev I.V."/>
            <person name="Lindberg D.R."/>
            <person name="Seaver E.C."/>
            <person name="Weisblat D.A."/>
            <person name="Putnam N.H."/>
            <person name="Rokhsar D.S."/>
        </authorList>
    </citation>
    <scope>NUCLEOTIDE SEQUENCE</scope>
</reference>
<dbReference type="InterPro" id="IPR036691">
    <property type="entry name" value="Endo/exonu/phosph_ase_sf"/>
</dbReference>
<protein>
    <recommendedName>
        <fullName evidence="1">Endonuclease/exonuclease/phosphatase domain-containing protein</fullName>
    </recommendedName>
</protein>
<name>T1F5C4_HELRO</name>
<feature type="domain" description="Endonuclease/exonuclease/phosphatase" evidence="1">
    <location>
        <begin position="108"/>
        <end position="217"/>
    </location>
</feature>
<dbReference type="EMBL" id="KB096457">
    <property type="protein sequence ID" value="ESO04775.1"/>
    <property type="molecule type" value="Genomic_DNA"/>
</dbReference>
<dbReference type="GO" id="GO:0003824">
    <property type="term" value="F:catalytic activity"/>
    <property type="evidence" value="ECO:0007669"/>
    <property type="project" value="InterPro"/>
</dbReference>
<dbReference type="Gene3D" id="3.60.10.10">
    <property type="entry name" value="Endonuclease/exonuclease/phosphatase"/>
    <property type="match status" value="1"/>
</dbReference>
<dbReference type="GeneID" id="20204023"/>
<dbReference type="KEGG" id="hro:HELRODRAFT_172447"/>
<dbReference type="OrthoDB" id="6108916at2759"/>
<dbReference type="CTD" id="20204023"/>
<gene>
    <name evidence="3" type="primary">20204023</name>
    <name evidence="2" type="ORF">HELRODRAFT_172447</name>
</gene>
<evidence type="ECO:0000313" key="3">
    <source>
        <dbReference type="EnsemblMetazoa" id="HelroP172447"/>
    </source>
</evidence>
<keyword evidence="4" id="KW-1185">Reference proteome</keyword>
<reference evidence="4" key="1">
    <citation type="submission" date="2012-12" db="EMBL/GenBank/DDBJ databases">
        <authorList>
            <person name="Hellsten U."/>
            <person name="Grimwood J."/>
            <person name="Chapman J.A."/>
            <person name="Shapiro H."/>
            <person name="Aerts A."/>
            <person name="Otillar R.P."/>
            <person name="Terry A.Y."/>
            <person name="Boore J.L."/>
            <person name="Simakov O."/>
            <person name="Marletaz F."/>
            <person name="Cho S.-J."/>
            <person name="Edsinger-Gonzales E."/>
            <person name="Havlak P."/>
            <person name="Kuo D.-H."/>
            <person name="Larsson T."/>
            <person name="Lv J."/>
            <person name="Arendt D."/>
            <person name="Savage R."/>
            <person name="Osoegawa K."/>
            <person name="de Jong P."/>
            <person name="Lindberg D.R."/>
            <person name="Seaver E.C."/>
            <person name="Weisblat D.A."/>
            <person name="Putnam N.H."/>
            <person name="Grigoriev I.V."/>
            <person name="Rokhsar D.S."/>
        </authorList>
    </citation>
    <scope>NUCLEOTIDE SEQUENCE</scope>
</reference>
<evidence type="ECO:0000313" key="4">
    <source>
        <dbReference type="Proteomes" id="UP000015101"/>
    </source>
</evidence>
<accession>T1F5C4</accession>
<dbReference type="AlphaFoldDB" id="T1F5C4"/>
<dbReference type="eggNOG" id="KOG1075">
    <property type="taxonomic scope" value="Eukaryota"/>
</dbReference>
<evidence type="ECO:0000259" key="1">
    <source>
        <dbReference type="Pfam" id="PF14529"/>
    </source>
</evidence>
<dbReference type="EMBL" id="AMQM01004216">
    <property type="status" value="NOT_ANNOTATED_CDS"/>
    <property type="molecule type" value="Genomic_DNA"/>
</dbReference>
<sequence>MHANIRSLVNKTEDLTDLLNSFSFKFNLVGITESWLNEVSKNLINICGYDYVGRNRTGRHGGGVGFYVDCNCVYKVKDDLNNLGNVDFETFSIEVCNKNSRNKNKNMVIIVSYRPPSQDPKIYLNQLEKILHAVNNENKYICLMGDFNIDISNLNRDVNKTNLIHLMTCYNLAPLITTPTRSCINKRSVIDNIFVNFSQFVKLSGSLTCDLSDHLPILASFNIKMKRNISCSQPEMKFSYSKNLNCCLLNYDWNEVLDCNDVDAAFEKFTGSFQSCLFNSCLISSEKKKRMLSKQKPWITKDIKKLIKNKNKLFKVYLKNPSQFRYEKFREVCKLCNTMKNKSKRQYYNELVERHKTDIKKTWCIINEVINKRVNRLKNIKITMNDEIVENPENQLNQNFIDTAINLSKSFQHNNNWKSYLRNKISNSFFCLYASKNEIISTTQSLTPKSSSSWDNIPAKVVISTIHSTVMVLEYLINLSFAAGKFPKISKYYTAIFVFKQLSIKLPPTFDEYFKAVNNPRRVNYLMSNKSRTNLLHSHVVCRGPRIWNDILQNDFSFNGTSLTMFKKN</sequence>